<protein>
    <submittedName>
        <fullName evidence="1">Uncharacterized protein</fullName>
    </submittedName>
</protein>
<evidence type="ECO:0000313" key="1">
    <source>
        <dbReference type="EMBL" id="SFV90438.1"/>
    </source>
</evidence>
<dbReference type="AlphaFoldDB" id="A0A1W1E939"/>
<dbReference type="EMBL" id="FPIB01000016">
    <property type="protein sequence ID" value="SFV90438.1"/>
    <property type="molecule type" value="Genomic_DNA"/>
</dbReference>
<organism evidence="1">
    <name type="scientific">hydrothermal vent metagenome</name>
    <dbReference type="NCBI Taxonomy" id="652676"/>
    <lineage>
        <taxon>unclassified sequences</taxon>
        <taxon>metagenomes</taxon>
        <taxon>ecological metagenomes</taxon>
    </lineage>
</organism>
<sequence>MHLELTPEALLKQLGYSVTEQTLKQIKTILNVTDGLEKFLPHIPSFADALAVEKGYIAMSNSVDHLKIKCDADTNADNLAAFTQLVEHWADKYRLKLQKVPNKNTYYIIGLA</sequence>
<accession>A0A1W1E939</accession>
<gene>
    <name evidence="1" type="ORF">MNB_SV-4-1332</name>
</gene>
<proteinExistence type="predicted"/>
<name>A0A1W1E939_9ZZZZ</name>
<reference evidence="1" key="1">
    <citation type="submission" date="2016-10" db="EMBL/GenBank/DDBJ databases">
        <authorList>
            <person name="de Groot N.N."/>
        </authorList>
    </citation>
    <scope>NUCLEOTIDE SEQUENCE</scope>
</reference>